<dbReference type="InterPro" id="IPR004629">
    <property type="entry name" value="WecG_TagA_CpsF"/>
</dbReference>
<gene>
    <name evidence="3" type="ORF">RXV94_00625</name>
</gene>
<sequence length="245" mass="28497">MCIKLNEYKLFNSNLESILEKNKKIVINTINAHSYIVAKKDAEFKNALVKSEVLLPDGEGIVFMVKQLQGIKIRKIAGADLHLFLLDYANKKKLKCFYLGSNQKTLNLIKERLSDSYPNLKFSFFSPPFKYEFSVEDNNKMISEINSFNPDILFVGMTAPKQEKWVTKNKEFIDAKIICSIGAVFDFFAGTKKRAPAWLIALKLEWFYRSFTAWRLAKRYLYSTPLFLIELYRLKLFPKQNKADV</sequence>
<dbReference type="NCBIfam" id="TIGR00696">
    <property type="entry name" value="wecG_tagA_cpsF"/>
    <property type="match status" value="1"/>
</dbReference>
<evidence type="ECO:0000313" key="4">
    <source>
        <dbReference type="Proteomes" id="UP001268651"/>
    </source>
</evidence>
<dbReference type="PANTHER" id="PTHR34136:SF1">
    <property type="entry name" value="UDP-N-ACETYL-D-MANNOSAMINURONIC ACID TRANSFERASE"/>
    <property type="match status" value="1"/>
</dbReference>
<dbReference type="Pfam" id="PF03808">
    <property type="entry name" value="Glyco_tran_WecG"/>
    <property type="match status" value="1"/>
</dbReference>
<dbReference type="Proteomes" id="UP001268651">
    <property type="component" value="Unassembled WGS sequence"/>
</dbReference>
<evidence type="ECO:0000256" key="2">
    <source>
        <dbReference type="ARBA" id="ARBA00022679"/>
    </source>
</evidence>
<organism evidence="3 4">
    <name type="scientific">Gilvirhabdus luticola</name>
    <dbReference type="NCBI Taxonomy" id="3079858"/>
    <lineage>
        <taxon>Bacteria</taxon>
        <taxon>Pseudomonadati</taxon>
        <taxon>Bacteroidota</taxon>
        <taxon>Flavobacteriia</taxon>
        <taxon>Flavobacteriales</taxon>
        <taxon>Flavobacteriaceae</taxon>
        <taxon>Gilvirhabdus</taxon>
    </lineage>
</organism>
<dbReference type="EMBL" id="JAWHTF010000001">
    <property type="protein sequence ID" value="MDU8884643.1"/>
    <property type="molecule type" value="Genomic_DNA"/>
</dbReference>
<keyword evidence="2" id="KW-0808">Transferase</keyword>
<accession>A0ABU3U2M9</accession>
<keyword evidence="1" id="KW-0328">Glycosyltransferase</keyword>
<evidence type="ECO:0000313" key="3">
    <source>
        <dbReference type="EMBL" id="MDU8884643.1"/>
    </source>
</evidence>
<dbReference type="RefSeq" id="WP_316660374.1">
    <property type="nucleotide sequence ID" value="NZ_JAWHTF010000001.1"/>
</dbReference>
<evidence type="ECO:0000256" key="1">
    <source>
        <dbReference type="ARBA" id="ARBA00022676"/>
    </source>
</evidence>
<dbReference type="CDD" id="cd06533">
    <property type="entry name" value="Glyco_transf_WecG_TagA"/>
    <property type="match status" value="1"/>
</dbReference>
<keyword evidence="4" id="KW-1185">Reference proteome</keyword>
<protein>
    <submittedName>
        <fullName evidence="3">WecB/TagA/CpsF family glycosyltransferase</fullName>
    </submittedName>
</protein>
<comment type="caution">
    <text evidence="3">The sequence shown here is derived from an EMBL/GenBank/DDBJ whole genome shotgun (WGS) entry which is preliminary data.</text>
</comment>
<dbReference type="PANTHER" id="PTHR34136">
    <property type="match status" value="1"/>
</dbReference>
<reference evidence="3 4" key="1">
    <citation type="submission" date="2023-10" db="EMBL/GenBank/DDBJ databases">
        <title>Marimonas sp. nov. isolated from tidal mud flat.</title>
        <authorList>
            <person name="Jaincy N.J."/>
            <person name="Srinivasan S."/>
            <person name="Lee S.-S."/>
        </authorList>
    </citation>
    <scope>NUCLEOTIDE SEQUENCE [LARGE SCALE GENOMIC DNA]</scope>
    <source>
        <strain evidence="3 4">MJ-SS3</strain>
    </source>
</reference>
<proteinExistence type="predicted"/>
<name>A0ABU3U2M9_9FLAO</name>